<dbReference type="GeneID" id="300655539"/>
<dbReference type="Gene3D" id="3.30.50.10">
    <property type="entry name" value="Erythroid Transcription Factor GATA-1, subunit A"/>
    <property type="match status" value="1"/>
</dbReference>
<sequence length="68" mass="7507">MPRAKAKCTTCGKPVVQAYRPFCSKRCADVDLSRWLGGSYAIPAVEPPDEWDMAAAIREQDTDPGKLH</sequence>
<feature type="binding site" evidence="3">
    <location>
        <position position="27"/>
    </location>
    <ligand>
        <name>Zn(2+)</name>
        <dbReference type="ChEBI" id="CHEBI:29105"/>
    </ligand>
</feature>
<dbReference type="HAMAP" id="MF_00649">
    <property type="entry name" value="DNA_gyrase_inhibitor_YacG"/>
    <property type="match status" value="1"/>
</dbReference>
<keyword evidence="5" id="KW-1185">Reference proteome</keyword>
<dbReference type="PANTHER" id="PTHR36150:SF1">
    <property type="entry name" value="DNA GYRASE INHIBITOR YACG"/>
    <property type="match status" value="1"/>
</dbReference>
<accession>A0A845QDK4</accession>
<dbReference type="InterPro" id="IPR013088">
    <property type="entry name" value="Znf_NHR/GATA"/>
</dbReference>
<comment type="caution">
    <text evidence="4">The sequence shown here is derived from an EMBL/GenBank/DDBJ whole genome shotgun (WGS) entry which is preliminary data.</text>
</comment>
<comment type="cofactor">
    <cofactor evidence="3">
        <name>Zn(2+)</name>
        <dbReference type="ChEBI" id="CHEBI:29105"/>
    </cofactor>
    <text evidence="3">Binds 1 zinc ion.</text>
</comment>
<keyword evidence="2 3" id="KW-0862">Zinc</keyword>
<dbReference type="Proteomes" id="UP000470384">
    <property type="component" value="Unassembled WGS sequence"/>
</dbReference>
<dbReference type="EMBL" id="WXYQ01000007">
    <property type="protein sequence ID" value="NBG96388.1"/>
    <property type="molecule type" value="Genomic_DNA"/>
</dbReference>
<dbReference type="GO" id="GO:0008270">
    <property type="term" value="F:zinc ion binding"/>
    <property type="evidence" value="ECO:0007669"/>
    <property type="project" value="UniProtKB-UniRule"/>
</dbReference>
<feature type="binding site" evidence="3">
    <location>
        <position position="11"/>
    </location>
    <ligand>
        <name>Zn(2+)</name>
        <dbReference type="ChEBI" id="CHEBI:29105"/>
    </ligand>
</feature>
<proteinExistence type="inferred from homology"/>
<evidence type="ECO:0000313" key="5">
    <source>
        <dbReference type="Proteomes" id="UP000470384"/>
    </source>
</evidence>
<dbReference type="Pfam" id="PF03884">
    <property type="entry name" value="YacG"/>
    <property type="match status" value="1"/>
</dbReference>
<reference evidence="4 5" key="1">
    <citation type="journal article" date="2016" name="Int. J. Syst. Evol. Microbiol.">
        <title>Pyruvatibacter mobilis gen. nov., sp. nov., a marine bacterium from the culture broth of Picochlorum sp. 122.</title>
        <authorList>
            <person name="Wang G."/>
            <person name="Tang M."/>
            <person name="Wu H."/>
            <person name="Dai S."/>
            <person name="Li T."/>
            <person name="Chen C."/>
            <person name="He H."/>
            <person name="Fan J."/>
            <person name="Xiang W."/>
            <person name="Li X."/>
        </authorList>
    </citation>
    <scope>NUCLEOTIDE SEQUENCE [LARGE SCALE GENOMIC DNA]</scope>
    <source>
        <strain evidence="4 5">GYP-11</strain>
    </source>
</reference>
<comment type="similarity">
    <text evidence="3">Belongs to the DNA gyrase inhibitor YacG family.</text>
</comment>
<keyword evidence="1 3" id="KW-0479">Metal-binding</keyword>
<dbReference type="GO" id="GO:0008657">
    <property type="term" value="F:DNA topoisomerase type II (double strand cut, ATP-hydrolyzing) inhibitor activity"/>
    <property type="evidence" value="ECO:0007669"/>
    <property type="project" value="UniProtKB-UniRule"/>
</dbReference>
<dbReference type="RefSeq" id="WP_160588459.1">
    <property type="nucleotide sequence ID" value="NZ_BMHN01000001.1"/>
</dbReference>
<evidence type="ECO:0000256" key="3">
    <source>
        <dbReference type="HAMAP-Rule" id="MF_00649"/>
    </source>
</evidence>
<comment type="subunit">
    <text evidence="3">Interacts with GyrB.</text>
</comment>
<feature type="binding site" evidence="3">
    <location>
        <position position="23"/>
    </location>
    <ligand>
        <name>Zn(2+)</name>
        <dbReference type="ChEBI" id="CHEBI:29105"/>
    </ligand>
</feature>
<organism evidence="4 5">
    <name type="scientific">Pyruvatibacter mobilis</name>
    <dbReference type="NCBI Taxonomy" id="1712261"/>
    <lineage>
        <taxon>Bacteria</taxon>
        <taxon>Pseudomonadati</taxon>
        <taxon>Pseudomonadota</taxon>
        <taxon>Alphaproteobacteria</taxon>
        <taxon>Hyphomicrobiales</taxon>
        <taxon>Parvibaculaceae</taxon>
        <taxon>Pyruvatibacter</taxon>
    </lineage>
</organism>
<dbReference type="PANTHER" id="PTHR36150">
    <property type="entry name" value="DNA GYRASE INHIBITOR YACG"/>
    <property type="match status" value="1"/>
</dbReference>
<dbReference type="OrthoDB" id="9809663at2"/>
<comment type="function">
    <text evidence="3">Inhibits all the catalytic activities of DNA gyrase by preventing its interaction with DNA. Acts by binding directly to the C-terminal domain of GyrB, which probably disrupts DNA binding by the gyrase.</text>
</comment>
<name>A0A845QDK4_9HYPH</name>
<dbReference type="InterPro" id="IPR005584">
    <property type="entry name" value="DNA_gyrase_inhibitor_YacG"/>
</dbReference>
<evidence type="ECO:0000256" key="1">
    <source>
        <dbReference type="ARBA" id="ARBA00022723"/>
    </source>
</evidence>
<dbReference type="AlphaFoldDB" id="A0A845QDK4"/>
<gene>
    <name evidence="3 4" type="primary">yacG</name>
    <name evidence="4" type="ORF">GTQ45_11650</name>
</gene>
<dbReference type="SUPFAM" id="SSF57716">
    <property type="entry name" value="Glucocorticoid receptor-like (DNA-binding domain)"/>
    <property type="match status" value="1"/>
</dbReference>
<dbReference type="GO" id="GO:0006355">
    <property type="term" value="P:regulation of DNA-templated transcription"/>
    <property type="evidence" value="ECO:0007669"/>
    <property type="project" value="InterPro"/>
</dbReference>
<protein>
    <recommendedName>
        <fullName evidence="3">DNA gyrase inhibitor YacG</fullName>
    </recommendedName>
</protein>
<evidence type="ECO:0000256" key="2">
    <source>
        <dbReference type="ARBA" id="ARBA00022833"/>
    </source>
</evidence>
<feature type="binding site" evidence="3">
    <location>
        <position position="8"/>
    </location>
    <ligand>
        <name>Zn(2+)</name>
        <dbReference type="ChEBI" id="CHEBI:29105"/>
    </ligand>
</feature>
<evidence type="ECO:0000313" key="4">
    <source>
        <dbReference type="EMBL" id="NBG96388.1"/>
    </source>
</evidence>